<dbReference type="CDD" id="cd03784">
    <property type="entry name" value="GT1_Gtf-like"/>
    <property type="match status" value="1"/>
</dbReference>
<dbReference type="PANTHER" id="PTHR48049:SF57">
    <property type="entry name" value="UDP-GLYCOSYLTRANSFERASE 91C1-LIKE"/>
    <property type="match status" value="1"/>
</dbReference>
<dbReference type="PANTHER" id="PTHR48049">
    <property type="entry name" value="GLYCOSYLTRANSFERASE"/>
    <property type="match status" value="1"/>
</dbReference>
<gene>
    <name evidence="4" type="ORF">DH2020_002124</name>
</gene>
<feature type="domain" description="Glycosyltransferase N-terminal" evidence="3">
    <location>
        <begin position="21"/>
        <end position="198"/>
    </location>
</feature>
<sequence>MERNKPKNVISQKEASSENKKVHVVMLPWLAFGHMIPFLDLSIALAKSGIHVSFLSTPKNIQRLPKIPPNLSELIDFVPLSLPKLDPNYLLPENAEATVDIPADNMEYLKIAYDLLREPIKKFIAKKSPNWIIVDFFPHWAVDIAQELNIPIITNYITTASTAVFFWTPEFLIGDKGQKQARPLPKDLTVPPDWVNFPSQVACRNNHEAINMHSVLFSKTQLGSQMARLARLVEGSQAVAIRTCLEFEGDYLKLYSEITGKTVFPLGFFPPEKLKERRIIKEEQWSKIFDWLDEQKPRSVVFVGFGSEYKLKKEEIHEIAYGVELSGLPFLWALRKPDWANSEDIEVLPTGFVSRTAGRGVVQIGWAPQRDILGHRSIGGSLFHAGWASIIETMIYGHCLVLLPFVIAQPLDTRLLVEKGLAVEVDRAEDGSFNRDDIANSLRKAMVSEEGETIRARVKEAADGIFGNEKLNDDYINKFVEYLRN</sequence>
<keyword evidence="2" id="KW-0808">Transferase</keyword>
<name>A0ABR0XT82_REHGL</name>
<dbReference type="InterPro" id="IPR050481">
    <property type="entry name" value="UDP-glycosyltransf_plant"/>
</dbReference>
<dbReference type="InterPro" id="IPR058980">
    <property type="entry name" value="Glyco_transf_N"/>
</dbReference>
<dbReference type="SUPFAM" id="SSF53756">
    <property type="entry name" value="UDP-Glycosyltransferase/glycogen phosphorylase"/>
    <property type="match status" value="1"/>
</dbReference>
<evidence type="ECO:0000313" key="5">
    <source>
        <dbReference type="Proteomes" id="UP001318860"/>
    </source>
</evidence>
<evidence type="ECO:0000256" key="2">
    <source>
        <dbReference type="ARBA" id="ARBA00022679"/>
    </source>
</evidence>
<comment type="caution">
    <text evidence="4">The sequence shown here is derived from an EMBL/GenBank/DDBJ whole genome shotgun (WGS) entry which is preliminary data.</text>
</comment>
<dbReference type="Pfam" id="PF00201">
    <property type="entry name" value="UDPGT"/>
    <property type="match status" value="1"/>
</dbReference>
<comment type="similarity">
    <text evidence="1">Belongs to the UDP-glycosyltransferase family.</text>
</comment>
<dbReference type="Gene3D" id="3.40.50.2000">
    <property type="entry name" value="Glycogen Phosphorylase B"/>
    <property type="match status" value="2"/>
</dbReference>
<dbReference type="Pfam" id="PF26168">
    <property type="entry name" value="Glyco_transf_N"/>
    <property type="match status" value="1"/>
</dbReference>
<evidence type="ECO:0000256" key="1">
    <source>
        <dbReference type="ARBA" id="ARBA00009995"/>
    </source>
</evidence>
<accession>A0ABR0XT82</accession>
<keyword evidence="5" id="KW-1185">Reference proteome</keyword>
<dbReference type="EMBL" id="JABTTQ020000002">
    <property type="protein sequence ID" value="KAK6162283.1"/>
    <property type="molecule type" value="Genomic_DNA"/>
</dbReference>
<proteinExistence type="inferred from homology"/>
<dbReference type="InterPro" id="IPR002213">
    <property type="entry name" value="UDP_glucos_trans"/>
</dbReference>
<protein>
    <recommendedName>
        <fullName evidence="3">Glycosyltransferase N-terminal domain-containing protein</fullName>
    </recommendedName>
</protein>
<organism evidence="4 5">
    <name type="scientific">Rehmannia glutinosa</name>
    <name type="common">Chinese foxglove</name>
    <dbReference type="NCBI Taxonomy" id="99300"/>
    <lineage>
        <taxon>Eukaryota</taxon>
        <taxon>Viridiplantae</taxon>
        <taxon>Streptophyta</taxon>
        <taxon>Embryophyta</taxon>
        <taxon>Tracheophyta</taxon>
        <taxon>Spermatophyta</taxon>
        <taxon>Magnoliopsida</taxon>
        <taxon>eudicotyledons</taxon>
        <taxon>Gunneridae</taxon>
        <taxon>Pentapetalae</taxon>
        <taxon>asterids</taxon>
        <taxon>lamiids</taxon>
        <taxon>Lamiales</taxon>
        <taxon>Orobanchaceae</taxon>
        <taxon>Rehmannieae</taxon>
        <taxon>Rehmannia</taxon>
    </lineage>
</organism>
<dbReference type="Proteomes" id="UP001318860">
    <property type="component" value="Unassembled WGS sequence"/>
</dbReference>
<evidence type="ECO:0000259" key="3">
    <source>
        <dbReference type="Pfam" id="PF26168"/>
    </source>
</evidence>
<evidence type="ECO:0000313" key="4">
    <source>
        <dbReference type="EMBL" id="KAK6162283.1"/>
    </source>
</evidence>
<reference evidence="4 5" key="1">
    <citation type="journal article" date="2021" name="Comput. Struct. Biotechnol. J.">
        <title>De novo genome assembly of the potent medicinal plant Rehmannia glutinosa using nanopore technology.</title>
        <authorList>
            <person name="Ma L."/>
            <person name="Dong C."/>
            <person name="Song C."/>
            <person name="Wang X."/>
            <person name="Zheng X."/>
            <person name="Niu Y."/>
            <person name="Chen S."/>
            <person name="Feng W."/>
        </authorList>
    </citation>
    <scope>NUCLEOTIDE SEQUENCE [LARGE SCALE GENOMIC DNA]</scope>
    <source>
        <strain evidence="4">DH-2019</strain>
    </source>
</reference>